<evidence type="ECO:0000313" key="2">
    <source>
        <dbReference type="EMBL" id="OBY66514.1"/>
    </source>
</evidence>
<proteinExistence type="predicted"/>
<dbReference type="STRING" id="1774273.LPB03_09030"/>
<feature type="domain" description="Haem-binding" evidence="1">
    <location>
        <begin position="12"/>
        <end position="147"/>
    </location>
</feature>
<dbReference type="KEGG" id="pob:LPB03_09030"/>
<evidence type="ECO:0000313" key="3">
    <source>
        <dbReference type="Proteomes" id="UP000092584"/>
    </source>
</evidence>
<dbReference type="Proteomes" id="UP000092584">
    <property type="component" value="Unassembled WGS sequence"/>
</dbReference>
<reference evidence="3" key="1">
    <citation type="submission" date="2016-02" db="EMBL/GenBank/DDBJ databases">
        <authorList>
            <person name="Shin S.-K."/>
            <person name="Yi H."/>
            <person name="Kim E."/>
        </authorList>
    </citation>
    <scope>NUCLEOTIDE SEQUENCE [LARGE SCALE GENOMIC DNA]</scope>
    <source>
        <strain evidence="3">LPB0003</strain>
    </source>
</reference>
<organism evidence="2 3">
    <name type="scientific">Polaribacter vadi</name>
    <dbReference type="NCBI Taxonomy" id="1774273"/>
    <lineage>
        <taxon>Bacteria</taxon>
        <taxon>Pseudomonadati</taxon>
        <taxon>Bacteroidota</taxon>
        <taxon>Flavobacteriia</taxon>
        <taxon>Flavobacteriales</taxon>
        <taxon>Flavobacteriaceae</taxon>
    </lineage>
</organism>
<name>A0A1B8U3R4_9FLAO</name>
<dbReference type="EMBL" id="LSFM01000001">
    <property type="protein sequence ID" value="OBY66514.1"/>
    <property type="molecule type" value="Genomic_DNA"/>
</dbReference>
<dbReference type="AlphaFoldDB" id="A0A1B8U3R4"/>
<dbReference type="InterPro" id="IPR025992">
    <property type="entry name" value="Haem-bd"/>
</dbReference>
<dbReference type="Pfam" id="PF14376">
    <property type="entry name" value="Haem_bd"/>
    <property type="match status" value="1"/>
</dbReference>
<sequence>MKILKKIGIALLLILIIAQFFGPEKNDGNIDTVNAFVAETNPTEEVLTIMKTSCFDCHSAKTNYPWYNSITPVNYWLDEHIKDGKKHLDFSKWSEYSLKKKEHKMDELHEEVEKGEMPLDSYTWTHDEANLTQEQVDAIVTWGKKVQAEYKQQMSAE</sequence>
<accession>A0A1B8U3R4</accession>
<comment type="caution">
    <text evidence="2">The sequence shown here is derived from an EMBL/GenBank/DDBJ whole genome shotgun (WGS) entry which is preliminary data.</text>
</comment>
<keyword evidence="3" id="KW-1185">Reference proteome</keyword>
<evidence type="ECO:0000259" key="1">
    <source>
        <dbReference type="SMART" id="SM01235"/>
    </source>
</evidence>
<gene>
    <name evidence="2" type="ORF">LPB3_00505</name>
</gene>
<dbReference type="OrthoDB" id="196738at2"/>
<dbReference type="RefSeq" id="WP_065317636.1">
    <property type="nucleotide sequence ID" value="NZ_CP017477.1"/>
</dbReference>
<dbReference type="SMART" id="SM01235">
    <property type="entry name" value="Haem_bd"/>
    <property type="match status" value="1"/>
</dbReference>
<protein>
    <submittedName>
        <fullName evidence="2">Cytochrome C</fullName>
    </submittedName>
</protein>